<name>A0AAP2Z9T6_9EURY</name>
<dbReference type="InterPro" id="IPR050312">
    <property type="entry name" value="IolE/XylAMocC-like"/>
</dbReference>
<dbReference type="GO" id="GO:0016853">
    <property type="term" value="F:isomerase activity"/>
    <property type="evidence" value="ECO:0007669"/>
    <property type="project" value="UniProtKB-KW"/>
</dbReference>
<comment type="caution">
    <text evidence="3">The sequence shown here is derived from an EMBL/GenBank/DDBJ whole genome shotgun (WGS) entry which is preliminary data.</text>
</comment>
<evidence type="ECO:0000313" key="4">
    <source>
        <dbReference type="Proteomes" id="UP001321047"/>
    </source>
</evidence>
<dbReference type="InterPro" id="IPR013022">
    <property type="entry name" value="Xyl_isomerase-like_TIM-brl"/>
</dbReference>
<keyword evidence="3" id="KW-0413">Isomerase</keyword>
<evidence type="ECO:0000259" key="2">
    <source>
        <dbReference type="Pfam" id="PF01261"/>
    </source>
</evidence>
<feature type="coiled-coil region" evidence="1">
    <location>
        <begin position="49"/>
        <end position="83"/>
    </location>
</feature>
<dbReference type="Proteomes" id="UP001321047">
    <property type="component" value="Unassembled WGS sequence"/>
</dbReference>
<keyword evidence="4" id="KW-1185">Reference proteome</keyword>
<proteinExistence type="predicted"/>
<dbReference type="EMBL" id="JAOPJZ010000015">
    <property type="protein sequence ID" value="MCU4753329.1"/>
    <property type="molecule type" value="Genomic_DNA"/>
</dbReference>
<accession>A0AAP2Z9T6</accession>
<dbReference type="PANTHER" id="PTHR12110:SF41">
    <property type="entry name" value="INOSOSE DEHYDRATASE"/>
    <property type="match status" value="1"/>
</dbReference>
<reference evidence="3 4" key="1">
    <citation type="submission" date="2022-09" db="EMBL/GenBank/DDBJ databases">
        <title>Enrichment on poylsaccharides allowed isolation of novel metabolic and taxonomic groups of Haloarchaea.</title>
        <authorList>
            <person name="Sorokin D.Y."/>
            <person name="Elcheninov A.G."/>
            <person name="Khizhniak T.V."/>
            <person name="Kolganova T.V."/>
            <person name="Kublanov I.V."/>
        </authorList>
    </citation>
    <scope>NUCLEOTIDE SEQUENCE [LARGE SCALE GENOMIC DNA]</scope>
    <source>
        <strain evidence="3 4">AArc-curdl1</strain>
    </source>
</reference>
<dbReference type="AlphaFoldDB" id="A0AAP2Z9T6"/>
<dbReference type="InterPro" id="IPR036237">
    <property type="entry name" value="Xyl_isomerase-like_sf"/>
</dbReference>
<dbReference type="Pfam" id="PF01261">
    <property type="entry name" value="AP_endonuc_2"/>
    <property type="match status" value="1"/>
</dbReference>
<dbReference type="PANTHER" id="PTHR12110">
    <property type="entry name" value="HYDROXYPYRUVATE ISOMERASE"/>
    <property type="match status" value="1"/>
</dbReference>
<feature type="domain" description="Xylose isomerase-like TIM barrel" evidence="2">
    <location>
        <begin position="22"/>
        <end position="239"/>
    </location>
</feature>
<protein>
    <submittedName>
        <fullName evidence="3">Sugar phosphate isomerase/epimerase</fullName>
    </submittedName>
</protein>
<keyword evidence="1" id="KW-0175">Coiled coil</keyword>
<gene>
    <name evidence="3" type="ORF">OB919_15305</name>
</gene>
<dbReference type="Gene3D" id="3.20.20.150">
    <property type="entry name" value="Divalent-metal-dependent TIM barrel enzymes"/>
    <property type="match status" value="1"/>
</dbReference>
<sequence length="244" mass="26202">MHTAIQLYTIRALERPLPELLEAVADTSLDGVEFAGLEGSDPAEVAATLERTGLEAVAAHAQREELEEDAEALTQTYATLGCDRIVLSWLDPEAFATHEAVEATADLLAGLGERVADAGGSFAYHNHDQEFTTLESGRDAFDVLFEHLEGEPVDIQLDAGWAVAAGRDPTALLERYGDRIDLLHLKDVDGDEPCGLGDGDLPLEACVDAARAADVEWLIYEYDNPADPAGALERDSAVMASLLE</sequence>
<evidence type="ECO:0000313" key="3">
    <source>
        <dbReference type="EMBL" id="MCU4753329.1"/>
    </source>
</evidence>
<dbReference type="RefSeq" id="WP_342809647.1">
    <property type="nucleotide sequence ID" value="NZ_JAOPJZ010000015.1"/>
</dbReference>
<organism evidence="3 4">
    <name type="scientific">Natronosalvus hydrolyticus</name>
    <dbReference type="NCBI Taxonomy" id="2979988"/>
    <lineage>
        <taxon>Archaea</taxon>
        <taxon>Methanobacteriati</taxon>
        <taxon>Methanobacteriota</taxon>
        <taxon>Stenosarchaea group</taxon>
        <taxon>Halobacteria</taxon>
        <taxon>Halobacteriales</taxon>
        <taxon>Natrialbaceae</taxon>
        <taxon>Natronosalvus</taxon>
    </lineage>
</organism>
<evidence type="ECO:0000256" key="1">
    <source>
        <dbReference type="SAM" id="Coils"/>
    </source>
</evidence>
<dbReference type="SUPFAM" id="SSF51658">
    <property type="entry name" value="Xylose isomerase-like"/>
    <property type="match status" value="1"/>
</dbReference>